<feature type="compositionally biased region" description="Low complexity" evidence="1">
    <location>
        <begin position="922"/>
        <end position="936"/>
    </location>
</feature>
<feature type="compositionally biased region" description="Polar residues" evidence="1">
    <location>
        <begin position="850"/>
        <end position="861"/>
    </location>
</feature>
<dbReference type="PANTHER" id="PTHR47052">
    <property type="entry name" value="CONSERVED SERINE PROLINE-RICH PROTEIN (AFU_ORTHOLOGUE AFUA_2G01790)"/>
    <property type="match status" value="1"/>
</dbReference>
<feature type="compositionally biased region" description="Polar residues" evidence="1">
    <location>
        <begin position="703"/>
        <end position="712"/>
    </location>
</feature>
<feature type="compositionally biased region" description="Basic and acidic residues" evidence="1">
    <location>
        <begin position="347"/>
        <end position="361"/>
    </location>
</feature>
<dbReference type="GeneID" id="18763831"/>
<feature type="region of interest" description="Disordered" evidence="1">
    <location>
        <begin position="787"/>
        <end position="962"/>
    </location>
</feature>
<feature type="domain" description="C2" evidence="2">
    <location>
        <begin position="10"/>
        <end position="131"/>
    </location>
</feature>
<dbReference type="RefSeq" id="XP_007295785.1">
    <property type="nucleotide sequence ID" value="XM_007295723.1"/>
</dbReference>
<feature type="region of interest" description="Disordered" evidence="1">
    <location>
        <begin position="155"/>
        <end position="625"/>
    </location>
</feature>
<dbReference type="KEGG" id="mbe:MBM_07896"/>
<dbReference type="SMART" id="SM00239">
    <property type="entry name" value="C2"/>
    <property type="match status" value="1"/>
</dbReference>
<feature type="compositionally biased region" description="Basic and acidic residues" evidence="1">
    <location>
        <begin position="325"/>
        <end position="338"/>
    </location>
</feature>
<feature type="compositionally biased region" description="Basic and acidic residues" evidence="1">
    <location>
        <begin position="787"/>
        <end position="798"/>
    </location>
</feature>
<feature type="compositionally biased region" description="Polar residues" evidence="1">
    <location>
        <begin position="599"/>
        <end position="625"/>
    </location>
</feature>
<evidence type="ECO:0000259" key="2">
    <source>
        <dbReference type="PROSITE" id="PS50004"/>
    </source>
</evidence>
<feature type="compositionally biased region" description="Polar residues" evidence="1">
    <location>
        <begin position="285"/>
        <end position="309"/>
    </location>
</feature>
<dbReference type="InterPro" id="IPR035892">
    <property type="entry name" value="C2_domain_sf"/>
</dbReference>
<evidence type="ECO:0000313" key="3">
    <source>
        <dbReference type="EMBL" id="EKD13695.1"/>
    </source>
</evidence>
<dbReference type="InterPro" id="IPR037791">
    <property type="entry name" value="C2_fungal_Inn1"/>
</dbReference>
<dbReference type="Proteomes" id="UP000006753">
    <property type="component" value="Unassembled WGS sequence"/>
</dbReference>
<dbReference type="Pfam" id="PF00168">
    <property type="entry name" value="C2"/>
    <property type="match status" value="1"/>
</dbReference>
<dbReference type="InterPro" id="IPR000008">
    <property type="entry name" value="C2_dom"/>
</dbReference>
<dbReference type="EMBL" id="JH921448">
    <property type="protein sequence ID" value="EKD13695.1"/>
    <property type="molecule type" value="Genomic_DNA"/>
</dbReference>
<dbReference type="AlphaFoldDB" id="K1W923"/>
<dbReference type="InterPro" id="IPR052981">
    <property type="entry name" value="Ingression_C2_domain"/>
</dbReference>
<feature type="compositionally biased region" description="Pro residues" evidence="1">
    <location>
        <begin position="222"/>
        <end position="238"/>
    </location>
</feature>
<feature type="compositionally biased region" description="Low complexity" evidence="1">
    <location>
        <begin position="665"/>
        <end position="681"/>
    </location>
</feature>
<feature type="compositionally biased region" description="Basic and acidic residues" evidence="1">
    <location>
        <begin position="408"/>
        <end position="422"/>
    </location>
</feature>
<dbReference type="CDD" id="cd08681">
    <property type="entry name" value="C2_fungal_Inn1p-like"/>
    <property type="match status" value="1"/>
</dbReference>
<dbReference type="STRING" id="1072389.K1W923"/>
<proteinExistence type="predicted"/>
<organism evidence="3 4">
    <name type="scientific">Marssonina brunnea f. sp. multigermtubi (strain MB_m1)</name>
    <name type="common">Marssonina leaf spot fungus</name>
    <dbReference type="NCBI Taxonomy" id="1072389"/>
    <lineage>
        <taxon>Eukaryota</taxon>
        <taxon>Fungi</taxon>
        <taxon>Dikarya</taxon>
        <taxon>Ascomycota</taxon>
        <taxon>Pezizomycotina</taxon>
        <taxon>Leotiomycetes</taxon>
        <taxon>Helotiales</taxon>
        <taxon>Drepanopezizaceae</taxon>
        <taxon>Drepanopeziza</taxon>
    </lineage>
</organism>
<evidence type="ECO:0000256" key="1">
    <source>
        <dbReference type="SAM" id="MobiDB-lite"/>
    </source>
</evidence>
<dbReference type="PROSITE" id="PS50004">
    <property type="entry name" value="C2"/>
    <property type="match status" value="1"/>
</dbReference>
<feature type="region of interest" description="Disordered" evidence="1">
    <location>
        <begin position="655"/>
        <end position="755"/>
    </location>
</feature>
<evidence type="ECO:0000313" key="4">
    <source>
        <dbReference type="Proteomes" id="UP000006753"/>
    </source>
</evidence>
<name>K1W923_MARBU</name>
<protein>
    <submittedName>
        <fullName evidence="3">C2 domain containing protein</fullName>
    </submittedName>
</protein>
<accession>K1W923</accession>
<dbReference type="InParanoid" id="K1W923"/>
<dbReference type="OrthoDB" id="270970at2759"/>
<dbReference type="SUPFAM" id="SSF49562">
    <property type="entry name" value="C2 domain (Calcium/lipid-binding domain, CaLB)"/>
    <property type="match status" value="1"/>
</dbReference>
<feature type="compositionally biased region" description="Low complexity" evidence="1">
    <location>
        <begin position="273"/>
        <end position="284"/>
    </location>
</feature>
<keyword evidence="4" id="KW-1185">Reference proteome</keyword>
<dbReference type="eggNOG" id="ENOG502QSUF">
    <property type="taxonomic scope" value="Eukaryota"/>
</dbReference>
<reference evidence="3 4" key="1">
    <citation type="journal article" date="2012" name="BMC Genomics">
        <title>Sequencing the genome of Marssonina brunnea reveals fungus-poplar co-evolution.</title>
        <authorList>
            <person name="Zhu S."/>
            <person name="Cao Y.-Z."/>
            <person name="Jiang C."/>
            <person name="Tan B.-Y."/>
            <person name="Wang Z."/>
            <person name="Feng S."/>
            <person name="Zhang L."/>
            <person name="Su X.-H."/>
            <person name="Brejova B."/>
            <person name="Vinar T."/>
            <person name="Xu M."/>
            <person name="Wang M.-X."/>
            <person name="Zhang S.-G."/>
            <person name="Huang M.-R."/>
            <person name="Wu R."/>
            <person name="Zhou Y."/>
        </authorList>
    </citation>
    <scope>NUCLEOTIDE SEQUENCE [LARGE SCALE GENOMIC DNA]</scope>
    <source>
        <strain evidence="3 4">MB_m1</strain>
    </source>
</reference>
<feature type="compositionally biased region" description="Polar residues" evidence="1">
    <location>
        <begin position="884"/>
        <end position="921"/>
    </location>
</feature>
<dbReference type="PANTHER" id="PTHR47052:SF3">
    <property type="entry name" value="INGRESSION PROTEIN 1"/>
    <property type="match status" value="1"/>
</dbReference>
<feature type="compositionally biased region" description="Pro residues" evidence="1">
    <location>
        <begin position="379"/>
        <end position="391"/>
    </location>
</feature>
<feature type="compositionally biased region" description="Polar residues" evidence="1">
    <location>
        <begin position="546"/>
        <end position="581"/>
    </location>
</feature>
<gene>
    <name evidence="3" type="ORF">MBM_07896</name>
</gene>
<dbReference type="HOGENOM" id="CLU_008050_0_0_1"/>
<dbReference type="Gene3D" id="2.60.40.150">
    <property type="entry name" value="C2 domain"/>
    <property type="match status" value="1"/>
</dbReference>
<feature type="compositionally biased region" description="Low complexity" evidence="1">
    <location>
        <begin position="532"/>
        <end position="545"/>
    </location>
</feature>
<sequence length="983" mass="107879">MASKTKVNGLRGVHTAGIYSDMTVDGPEIGTLVLIVDRAKNLPNRKTIGKQDPYCAARLGKEAKKTETDRRGGQTPRWDQELRYTVHDSPDYYQLKVSVFNDDKKTDLIGETWVDLKEVVVPGGGQNDLWHNLSCKGKYAGEIRIEITYYDTRPKQEKPERVRPAAPVTNSMDEGSRDSLKGPRQPKSQSPVKRRPLPSDPVTGAPALPVSIPDQVQTPSRGYPPSPSAAPDQAPTPPRAYQNAPEHSQTPPRGYQNPPTAIPEHVQTPQRGYQSPSYVSSQSPLQNMEYSAAPSNYSPAQRYDMSSGTNGYGPATPPTQPAQNDRYDAYDRASKSEYSHSNSADPYRGDEESIDPLDRYNHHQQSPYELPQPDSFSSPPSPRGPPPPPPAHRSRIGTGSNQASPRPAELRGDYGHSPDHRSPNPYDATRHEPHRHSVPSHSHTGSYHAYSPEKNQDQFRRSANGGNQYSPPRHHSYDSRYDADYGSMQPTVEDAPPSPGASYSRPRGTSRVSQNNERRYDQVPSPAPLNVSGRGSSASGRNSISHAPTPTHQYSNSSVMYQNSPKDSVSSRPSYNSMNQQESRRSEDQMGSAAYHQRPSGQSQDQQMVHSSSYNHSRGHSNSQVYALPSVPATLVPGMDPIIAQEISERIFEEKRVNAGNSNRSSYQNPPQYQQNKPKLLSYPNNDAAIVPAASAYDERQSRFSAASTPATNPRGVSPDPRVPMRKSVSPSPQPSQEQKRLSGVPFGPDSYNALNTNLVSSVSTPSISEAYDTKRVDPDAKIITYDGREIDPSDHIPESNYAPLLESKGPKYASQLPDRNYRPPLSGPQPISASGRRQLKVAVRPQSMGPMSNYTNNTSPVYDPVTPTGRTRLQKKSARMSAHSAQNSSPLAPISSYQDNNYSQRSHPGTHSIDFQSNENYAASYGGSSGYRGAAGPPPIPEKLPVDGFHGSPQPSGGDAWALLEEMKNIDLGSGRARRRGY</sequence>
<dbReference type="OMA" id="RIEMTYY"/>